<evidence type="ECO:0000313" key="5">
    <source>
        <dbReference type="EMBL" id="KAK4228815.1"/>
    </source>
</evidence>
<evidence type="ECO:0000256" key="2">
    <source>
        <dbReference type="SAM" id="Phobius"/>
    </source>
</evidence>
<dbReference type="SMART" id="SM00321">
    <property type="entry name" value="WSC"/>
    <property type="match status" value="1"/>
</dbReference>
<dbReference type="AlphaFoldDB" id="A0AAN7H481"/>
<sequence length="332" mass="35588">MAPLPPSRHRPTATLLWVILGMTTTLFITMANAQQGPSIPMKYCAKVNTGNTFKAIVSDFQSDGRCDQNCTSYAFAIVREKSCWCSNLIPNQADQKPLGECNVPCPGYPTDLCGGIGLWGYMQNNDNQPTGTAPPGFGISTTAAPSKTSLPDSSKDPELTTITVEGTVKTVTITPSHTGDPSGASLQQDSTNGLHGGAVAGIIVGVIGGLIVLAVVIWMLWRKRREATNSEIGFVGPPRRGGSATGSIAAMGSIKSGPHVSENRYLQRDHGWEESKRMSLVPPTDPRMKTGLYNRDNRSHDSMASLQDNQDYSRIIAAPTRVLRVTNSDPDD</sequence>
<dbReference type="PANTHER" id="PTHR16861:SF9">
    <property type="entry name" value="CELL WALL INTEGRITY AND STRESS RESPONSE COMPONENT 1"/>
    <property type="match status" value="1"/>
</dbReference>
<accession>A0AAN7H481</accession>
<dbReference type="InterPro" id="IPR002889">
    <property type="entry name" value="WSC_carb-bd"/>
</dbReference>
<keyword evidence="3" id="KW-0732">Signal</keyword>
<dbReference type="Pfam" id="PF01822">
    <property type="entry name" value="WSC"/>
    <property type="match status" value="1"/>
</dbReference>
<evidence type="ECO:0000256" key="1">
    <source>
        <dbReference type="SAM" id="MobiDB-lite"/>
    </source>
</evidence>
<dbReference type="PROSITE" id="PS51212">
    <property type="entry name" value="WSC"/>
    <property type="match status" value="1"/>
</dbReference>
<feature type="region of interest" description="Disordered" evidence="1">
    <location>
        <begin position="129"/>
        <end position="158"/>
    </location>
</feature>
<dbReference type="PANTHER" id="PTHR16861">
    <property type="entry name" value="GLYCOPROTEIN 38"/>
    <property type="match status" value="1"/>
</dbReference>
<keyword evidence="2" id="KW-1133">Transmembrane helix</keyword>
<comment type="caution">
    <text evidence="5">The sequence shown here is derived from an EMBL/GenBank/DDBJ whole genome shotgun (WGS) entry which is preliminary data.</text>
</comment>
<feature type="compositionally biased region" description="Polar residues" evidence="1">
    <location>
        <begin position="139"/>
        <end position="152"/>
    </location>
</feature>
<keyword evidence="2" id="KW-0472">Membrane</keyword>
<reference evidence="5" key="2">
    <citation type="submission" date="2023-05" db="EMBL/GenBank/DDBJ databases">
        <authorList>
            <consortium name="Lawrence Berkeley National Laboratory"/>
            <person name="Steindorff A."/>
            <person name="Hensen N."/>
            <person name="Bonometti L."/>
            <person name="Westerberg I."/>
            <person name="Brannstrom I.O."/>
            <person name="Guillou S."/>
            <person name="Cros-Aarteil S."/>
            <person name="Calhoun S."/>
            <person name="Haridas S."/>
            <person name="Kuo A."/>
            <person name="Mondo S."/>
            <person name="Pangilinan J."/>
            <person name="Riley R."/>
            <person name="Labutti K."/>
            <person name="Andreopoulos B."/>
            <person name="Lipzen A."/>
            <person name="Chen C."/>
            <person name="Yanf M."/>
            <person name="Daum C."/>
            <person name="Ng V."/>
            <person name="Clum A."/>
            <person name="Ohm R."/>
            <person name="Martin F."/>
            <person name="Silar P."/>
            <person name="Natvig D."/>
            <person name="Lalanne C."/>
            <person name="Gautier V."/>
            <person name="Ament-Velasquez S.L."/>
            <person name="Kruys A."/>
            <person name="Hutchinson M.I."/>
            <person name="Powell A.J."/>
            <person name="Barry K."/>
            <person name="Miller A.N."/>
            <person name="Grigoriev I.V."/>
            <person name="Debuchy R."/>
            <person name="Gladieux P."/>
            <person name="Thoren M.H."/>
            <person name="Johannesson H."/>
        </authorList>
    </citation>
    <scope>NUCLEOTIDE SEQUENCE</scope>
    <source>
        <strain evidence="5">CBS 990.96</strain>
    </source>
</reference>
<gene>
    <name evidence="5" type="ORF">QBC38DRAFT_135345</name>
</gene>
<keyword evidence="2" id="KW-0812">Transmembrane</keyword>
<feature type="region of interest" description="Disordered" evidence="1">
    <location>
        <begin position="273"/>
        <end position="310"/>
    </location>
</feature>
<evidence type="ECO:0000259" key="4">
    <source>
        <dbReference type="PROSITE" id="PS51212"/>
    </source>
</evidence>
<reference evidence="5" key="1">
    <citation type="journal article" date="2023" name="Mol. Phylogenet. Evol.">
        <title>Genome-scale phylogeny and comparative genomics of the fungal order Sordariales.</title>
        <authorList>
            <person name="Hensen N."/>
            <person name="Bonometti L."/>
            <person name="Westerberg I."/>
            <person name="Brannstrom I.O."/>
            <person name="Guillou S."/>
            <person name="Cros-Aarteil S."/>
            <person name="Calhoun S."/>
            <person name="Haridas S."/>
            <person name="Kuo A."/>
            <person name="Mondo S."/>
            <person name="Pangilinan J."/>
            <person name="Riley R."/>
            <person name="LaButti K."/>
            <person name="Andreopoulos B."/>
            <person name="Lipzen A."/>
            <person name="Chen C."/>
            <person name="Yan M."/>
            <person name="Daum C."/>
            <person name="Ng V."/>
            <person name="Clum A."/>
            <person name="Steindorff A."/>
            <person name="Ohm R.A."/>
            <person name="Martin F."/>
            <person name="Silar P."/>
            <person name="Natvig D.O."/>
            <person name="Lalanne C."/>
            <person name="Gautier V."/>
            <person name="Ament-Velasquez S.L."/>
            <person name="Kruys A."/>
            <person name="Hutchinson M.I."/>
            <person name="Powell A.J."/>
            <person name="Barry K."/>
            <person name="Miller A.N."/>
            <person name="Grigoriev I.V."/>
            <person name="Debuchy R."/>
            <person name="Gladieux P."/>
            <person name="Hiltunen Thoren M."/>
            <person name="Johannesson H."/>
        </authorList>
    </citation>
    <scope>NUCLEOTIDE SEQUENCE</scope>
    <source>
        <strain evidence="5">CBS 990.96</strain>
    </source>
</reference>
<dbReference type="EMBL" id="MU865314">
    <property type="protein sequence ID" value="KAK4228815.1"/>
    <property type="molecule type" value="Genomic_DNA"/>
</dbReference>
<organism evidence="5 6">
    <name type="scientific">Podospora fimiseda</name>
    <dbReference type="NCBI Taxonomy" id="252190"/>
    <lineage>
        <taxon>Eukaryota</taxon>
        <taxon>Fungi</taxon>
        <taxon>Dikarya</taxon>
        <taxon>Ascomycota</taxon>
        <taxon>Pezizomycotina</taxon>
        <taxon>Sordariomycetes</taxon>
        <taxon>Sordariomycetidae</taxon>
        <taxon>Sordariales</taxon>
        <taxon>Podosporaceae</taxon>
        <taxon>Podospora</taxon>
    </lineage>
</organism>
<proteinExistence type="predicted"/>
<keyword evidence="6" id="KW-1185">Reference proteome</keyword>
<feature type="domain" description="WSC" evidence="4">
    <location>
        <begin position="38"/>
        <end position="125"/>
    </location>
</feature>
<protein>
    <recommendedName>
        <fullName evidence="4">WSC domain-containing protein</fullName>
    </recommendedName>
</protein>
<evidence type="ECO:0000313" key="6">
    <source>
        <dbReference type="Proteomes" id="UP001301958"/>
    </source>
</evidence>
<feature type="chain" id="PRO_5042968390" description="WSC domain-containing protein" evidence="3">
    <location>
        <begin position="34"/>
        <end position="332"/>
    </location>
</feature>
<feature type="signal peptide" evidence="3">
    <location>
        <begin position="1"/>
        <end position="33"/>
    </location>
</feature>
<feature type="transmembrane region" description="Helical" evidence="2">
    <location>
        <begin position="198"/>
        <end position="221"/>
    </location>
</feature>
<name>A0AAN7H481_9PEZI</name>
<dbReference type="Proteomes" id="UP001301958">
    <property type="component" value="Unassembled WGS sequence"/>
</dbReference>
<evidence type="ECO:0000256" key="3">
    <source>
        <dbReference type="SAM" id="SignalP"/>
    </source>
</evidence>